<evidence type="ECO:0000256" key="6">
    <source>
        <dbReference type="ARBA" id="ARBA00022989"/>
    </source>
</evidence>
<dbReference type="EMBL" id="LSSL01004127">
    <property type="protein sequence ID" value="OLY79738.1"/>
    <property type="molecule type" value="Genomic_DNA"/>
</dbReference>
<feature type="region of interest" description="Disordered" evidence="8">
    <location>
        <begin position="31"/>
        <end position="57"/>
    </location>
</feature>
<comment type="caution">
    <text evidence="10">The sequence shown here is derived from an EMBL/GenBank/DDBJ whole genome shotgun (WGS) entry which is preliminary data.</text>
</comment>
<keyword evidence="5" id="KW-0256">Endoplasmic reticulum</keyword>
<evidence type="ECO:0000256" key="9">
    <source>
        <dbReference type="SAM" id="Phobius"/>
    </source>
</evidence>
<evidence type="ECO:0000256" key="4">
    <source>
        <dbReference type="ARBA" id="ARBA00022801"/>
    </source>
</evidence>
<keyword evidence="4" id="KW-0378">Hydrolase</keyword>
<feature type="compositionally biased region" description="Low complexity" evidence="8">
    <location>
        <begin position="398"/>
        <end position="416"/>
    </location>
</feature>
<feature type="transmembrane region" description="Helical" evidence="9">
    <location>
        <begin position="195"/>
        <end position="216"/>
    </location>
</feature>
<evidence type="ECO:0000256" key="7">
    <source>
        <dbReference type="ARBA" id="ARBA00023136"/>
    </source>
</evidence>
<comment type="similarity">
    <text evidence="2">Belongs to the peptidase A22B family.</text>
</comment>
<feature type="compositionally biased region" description="Basic residues" evidence="8">
    <location>
        <begin position="453"/>
        <end position="463"/>
    </location>
</feature>
<reference evidence="10 11" key="1">
    <citation type="journal article" date="2016" name="Mol. Biol. Evol.">
        <title>Genome-Wide Survey of Gut Fungi (Harpellales) Reveals the First Horizontally Transferred Ubiquitin Gene from a Mosquito Host.</title>
        <authorList>
            <person name="Wang Y."/>
            <person name="White M.M."/>
            <person name="Kvist S."/>
            <person name="Moncalvo J.M."/>
        </authorList>
    </citation>
    <scope>NUCLEOTIDE SEQUENCE [LARGE SCALE GENOMIC DNA]</scope>
    <source>
        <strain evidence="10 11">ALG-7-W6</strain>
    </source>
</reference>
<feature type="region of interest" description="Disordered" evidence="8">
    <location>
        <begin position="350"/>
        <end position="463"/>
    </location>
</feature>
<evidence type="ECO:0000256" key="5">
    <source>
        <dbReference type="ARBA" id="ARBA00022824"/>
    </source>
</evidence>
<dbReference type="OrthoDB" id="29661at2759"/>
<gene>
    <name evidence="10" type="ORF">AYI68_g6180</name>
</gene>
<dbReference type="PANTHER" id="PTHR12174">
    <property type="entry name" value="SIGNAL PEPTIDE PEPTIDASE"/>
    <property type="match status" value="1"/>
</dbReference>
<keyword evidence="7 9" id="KW-0472">Membrane</keyword>
<organism evidence="10 11">
    <name type="scientific">Smittium mucronatum</name>
    <dbReference type="NCBI Taxonomy" id="133383"/>
    <lineage>
        <taxon>Eukaryota</taxon>
        <taxon>Fungi</taxon>
        <taxon>Fungi incertae sedis</taxon>
        <taxon>Zoopagomycota</taxon>
        <taxon>Kickxellomycotina</taxon>
        <taxon>Harpellomycetes</taxon>
        <taxon>Harpellales</taxon>
        <taxon>Legeriomycetaceae</taxon>
        <taxon>Smittium</taxon>
    </lineage>
</organism>
<accession>A0A1R0GSB8</accession>
<dbReference type="GO" id="GO:0042500">
    <property type="term" value="F:aspartic endopeptidase activity, intramembrane cleaving"/>
    <property type="evidence" value="ECO:0007669"/>
    <property type="project" value="InterPro"/>
</dbReference>
<feature type="transmembrane region" description="Helical" evidence="9">
    <location>
        <begin position="293"/>
        <end position="315"/>
    </location>
</feature>
<feature type="transmembrane region" description="Helical" evidence="9">
    <location>
        <begin position="141"/>
        <end position="159"/>
    </location>
</feature>
<dbReference type="InterPro" id="IPR006639">
    <property type="entry name" value="Preselin/SPP"/>
</dbReference>
<evidence type="ECO:0000313" key="11">
    <source>
        <dbReference type="Proteomes" id="UP000187455"/>
    </source>
</evidence>
<dbReference type="PANTHER" id="PTHR12174:SF23">
    <property type="entry name" value="MINOR HISTOCOMPATIBILITY ANTIGEN H13"/>
    <property type="match status" value="1"/>
</dbReference>
<keyword evidence="11" id="KW-1185">Reference proteome</keyword>
<name>A0A1R0GSB8_9FUNG</name>
<dbReference type="STRING" id="133383.A0A1R0GSB8"/>
<dbReference type="GO" id="GO:0098553">
    <property type="term" value="C:lumenal side of endoplasmic reticulum membrane"/>
    <property type="evidence" value="ECO:0007669"/>
    <property type="project" value="TreeGrafter"/>
</dbReference>
<feature type="transmembrane region" description="Helical" evidence="9">
    <location>
        <begin position="321"/>
        <end position="339"/>
    </location>
</feature>
<feature type="transmembrane region" description="Helical" evidence="9">
    <location>
        <begin position="94"/>
        <end position="114"/>
    </location>
</feature>
<evidence type="ECO:0000256" key="3">
    <source>
        <dbReference type="ARBA" id="ARBA00022692"/>
    </source>
</evidence>
<evidence type="ECO:0000256" key="8">
    <source>
        <dbReference type="SAM" id="MobiDB-lite"/>
    </source>
</evidence>
<keyword evidence="6 9" id="KW-1133">Transmembrane helix</keyword>
<dbReference type="Proteomes" id="UP000187455">
    <property type="component" value="Unassembled WGS sequence"/>
</dbReference>
<dbReference type="GO" id="GO:0006465">
    <property type="term" value="P:signal peptide processing"/>
    <property type="evidence" value="ECO:0007669"/>
    <property type="project" value="TreeGrafter"/>
</dbReference>
<dbReference type="SMART" id="SM00730">
    <property type="entry name" value="PSN"/>
    <property type="match status" value="1"/>
</dbReference>
<dbReference type="InterPro" id="IPR007369">
    <property type="entry name" value="Peptidase_A22B_SPP"/>
</dbReference>
<dbReference type="AlphaFoldDB" id="A0A1R0GSB8"/>
<feature type="compositionally biased region" description="Polar residues" evidence="8">
    <location>
        <begin position="386"/>
        <end position="395"/>
    </location>
</feature>
<dbReference type="GO" id="GO:0098554">
    <property type="term" value="C:cytoplasmic side of endoplasmic reticulum membrane"/>
    <property type="evidence" value="ECO:0007669"/>
    <property type="project" value="TreeGrafter"/>
</dbReference>
<protein>
    <submittedName>
        <fullName evidence="10">Minor histocompatibility antigen H13</fullName>
    </submittedName>
</protein>
<comment type="subcellular location">
    <subcellularLocation>
        <location evidence="1">Endoplasmic reticulum membrane</location>
        <topology evidence="1">Multi-pass membrane protein</topology>
    </subcellularLocation>
</comment>
<dbReference type="Pfam" id="PF04258">
    <property type="entry name" value="Peptidase_A22B"/>
    <property type="match status" value="1"/>
</dbReference>
<evidence type="ECO:0000256" key="2">
    <source>
        <dbReference type="ARBA" id="ARBA00006859"/>
    </source>
</evidence>
<feature type="compositionally biased region" description="Acidic residues" evidence="8">
    <location>
        <begin position="47"/>
        <end position="57"/>
    </location>
</feature>
<keyword evidence="3 9" id="KW-0812">Transmembrane</keyword>
<feature type="transmembrane region" description="Helical" evidence="9">
    <location>
        <begin position="64"/>
        <end position="82"/>
    </location>
</feature>
<evidence type="ECO:0000256" key="1">
    <source>
        <dbReference type="ARBA" id="ARBA00004477"/>
    </source>
</evidence>
<dbReference type="GO" id="GO:0033619">
    <property type="term" value="P:membrane protein proteolysis"/>
    <property type="evidence" value="ECO:0007669"/>
    <property type="project" value="TreeGrafter"/>
</dbReference>
<proteinExistence type="inferred from homology"/>
<feature type="compositionally biased region" description="Basic and acidic residues" evidence="8">
    <location>
        <begin position="372"/>
        <end position="381"/>
    </location>
</feature>
<evidence type="ECO:0000313" key="10">
    <source>
        <dbReference type="EMBL" id="OLY79738.1"/>
    </source>
</evidence>
<feature type="transmembrane region" description="Helical" evidence="9">
    <location>
        <begin position="236"/>
        <end position="257"/>
    </location>
</feature>
<sequence length="463" mass="51230">MSSGYGLDYLAIASMALAPIFYGSFESISRLKGPGGKKSSKAFPEFSDSDDSEEETESVSSNDAYMFPIYGSISLFSLYIILKYFDKDYVNMLLMAYFAVAGVGALTDSTSLIAKKLTGLKLPLYHLSLTHKFKQLFDIKFTNLHLASLLFSTILVGVYMYTKNWILSNIIGLCFSFSALKLMKLDSIKTGIIMLSGLFFYDIFWVFGTEVMVSVAKNLDAPIKLVFPRNIFDPKSTFMMLGLGDIVIPGIFIALCLRFDHSQYLKSIKYAPKKALPPVLGNKKIGFPFPHPYFSACFISYILGLVTTFTVMYTFKAAQPALLYLSPACSLSVVILAIVRGELDQLFSYSEESEEKSDAKKETKSSSSIKSQTEHLEKIQHAEVTPNLSQNSFNPKKSALSPSSISSRPSASQISAGELADDEQDSQYDAKPSSDQSGSKSVDDSPQPDSSKKDKKKKKKFKN</sequence>